<dbReference type="Proteomes" id="UP001177670">
    <property type="component" value="Unassembled WGS sequence"/>
</dbReference>
<name>A0AA40KYM4_9HYME</name>
<evidence type="ECO:0000313" key="2">
    <source>
        <dbReference type="EMBL" id="KAK1137688.1"/>
    </source>
</evidence>
<feature type="chain" id="PRO_5041437446" evidence="1">
    <location>
        <begin position="29"/>
        <end position="54"/>
    </location>
</feature>
<dbReference type="AlphaFoldDB" id="A0AA40KYM4"/>
<accession>A0AA40KYM4</accession>
<keyword evidence="1" id="KW-0732">Signal</keyword>
<evidence type="ECO:0000313" key="3">
    <source>
        <dbReference type="Proteomes" id="UP001177670"/>
    </source>
</evidence>
<dbReference type="EMBL" id="JAHYIQ010000001">
    <property type="protein sequence ID" value="KAK1137688.1"/>
    <property type="molecule type" value="Genomic_DNA"/>
</dbReference>
<comment type="caution">
    <text evidence="2">The sequence shown here is derived from an EMBL/GenBank/DDBJ whole genome shotgun (WGS) entry which is preliminary data.</text>
</comment>
<proteinExistence type="predicted"/>
<evidence type="ECO:0000256" key="1">
    <source>
        <dbReference type="SAM" id="SignalP"/>
    </source>
</evidence>
<feature type="non-terminal residue" evidence="2">
    <location>
        <position position="1"/>
    </location>
</feature>
<organism evidence="2 3">
    <name type="scientific">Melipona bicolor</name>
    <dbReference type="NCBI Taxonomy" id="60889"/>
    <lineage>
        <taxon>Eukaryota</taxon>
        <taxon>Metazoa</taxon>
        <taxon>Ecdysozoa</taxon>
        <taxon>Arthropoda</taxon>
        <taxon>Hexapoda</taxon>
        <taxon>Insecta</taxon>
        <taxon>Pterygota</taxon>
        <taxon>Neoptera</taxon>
        <taxon>Endopterygota</taxon>
        <taxon>Hymenoptera</taxon>
        <taxon>Apocrita</taxon>
        <taxon>Aculeata</taxon>
        <taxon>Apoidea</taxon>
        <taxon>Anthophila</taxon>
        <taxon>Apidae</taxon>
        <taxon>Melipona</taxon>
    </lineage>
</organism>
<gene>
    <name evidence="2" type="ORF">K0M31_002185</name>
</gene>
<feature type="signal peptide" evidence="1">
    <location>
        <begin position="1"/>
        <end position="28"/>
    </location>
</feature>
<reference evidence="2" key="1">
    <citation type="submission" date="2021-10" db="EMBL/GenBank/DDBJ databases">
        <title>Melipona bicolor Genome sequencing and assembly.</title>
        <authorList>
            <person name="Araujo N.S."/>
            <person name="Arias M.C."/>
        </authorList>
    </citation>
    <scope>NUCLEOTIDE SEQUENCE</scope>
    <source>
        <strain evidence="2">USP_2M_L1-L4_2017</strain>
        <tissue evidence="2">Whole body</tissue>
    </source>
</reference>
<sequence>WWLLGLIPRSRDVFLTSLLVLSLSTVESAGSILPQQSLLSRSLLRAKVGQGLGP</sequence>
<protein>
    <submittedName>
        <fullName evidence="2">Uncharacterized protein</fullName>
    </submittedName>
</protein>
<keyword evidence="3" id="KW-1185">Reference proteome</keyword>